<dbReference type="SUPFAM" id="SSF54791">
    <property type="entry name" value="Eukaryotic type KH-domain (KH-domain type I)"/>
    <property type="match status" value="1"/>
</dbReference>
<evidence type="ECO:0000259" key="12">
    <source>
        <dbReference type="PROSITE" id="PS50126"/>
    </source>
</evidence>
<dbReference type="PANTHER" id="PTHR11252">
    <property type="entry name" value="POLYRIBONUCLEOTIDE NUCLEOTIDYLTRANSFERASE"/>
    <property type="match status" value="1"/>
</dbReference>
<dbReference type="STRING" id="296587.C1EGG8"/>
<dbReference type="Pfam" id="PF00575">
    <property type="entry name" value="S1"/>
    <property type="match status" value="1"/>
</dbReference>
<evidence type="ECO:0000256" key="2">
    <source>
        <dbReference type="ARBA" id="ARBA00012416"/>
    </source>
</evidence>
<dbReference type="SUPFAM" id="SSF50249">
    <property type="entry name" value="Nucleic acid-binding proteins"/>
    <property type="match status" value="1"/>
</dbReference>
<dbReference type="InterPro" id="IPR001247">
    <property type="entry name" value="ExoRNase_PH_dom1"/>
</dbReference>
<dbReference type="FunCoup" id="C1EGG8">
    <property type="interactions" value="1516"/>
</dbReference>
<dbReference type="PROSITE" id="PS50126">
    <property type="entry name" value="S1"/>
    <property type="match status" value="1"/>
</dbReference>
<dbReference type="OrthoDB" id="437922at2759"/>
<gene>
    <name evidence="13" type="ORF">MICPUN_88427</name>
</gene>
<dbReference type="InParanoid" id="C1EGG8"/>
<dbReference type="NCBIfam" id="TIGR03591">
    <property type="entry name" value="polynuc_phos"/>
    <property type="match status" value="1"/>
</dbReference>
<dbReference type="Pfam" id="PF01138">
    <property type="entry name" value="RNase_PH"/>
    <property type="match status" value="2"/>
</dbReference>
<accession>C1EGG8</accession>
<dbReference type="Gene3D" id="3.30.1370.10">
    <property type="entry name" value="K Homology domain, type 1"/>
    <property type="match status" value="1"/>
</dbReference>
<evidence type="ECO:0000256" key="3">
    <source>
        <dbReference type="ARBA" id="ARBA00022490"/>
    </source>
</evidence>
<feature type="domain" description="S1 motif" evidence="12">
    <location>
        <begin position="683"/>
        <end position="752"/>
    </location>
</feature>
<dbReference type="InterPro" id="IPR004088">
    <property type="entry name" value="KH_dom_type_1"/>
</dbReference>
<dbReference type="GeneID" id="8249205"/>
<dbReference type="InterPro" id="IPR012162">
    <property type="entry name" value="PNPase"/>
</dbReference>
<keyword evidence="5" id="KW-0808">Transferase</keyword>
<keyword evidence="3" id="KW-0963">Cytoplasm</keyword>
<keyword evidence="4" id="KW-0698">rRNA processing</keyword>
<dbReference type="OMA" id="IQLDCKP"/>
<evidence type="ECO:0000313" key="13">
    <source>
        <dbReference type="EMBL" id="ACO67126.1"/>
    </source>
</evidence>
<dbReference type="GO" id="GO:0005829">
    <property type="term" value="C:cytosol"/>
    <property type="evidence" value="ECO:0007669"/>
    <property type="project" value="TreeGrafter"/>
</dbReference>
<dbReference type="EC" id="2.7.7.8" evidence="2"/>
<dbReference type="InterPro" id="IPR036345">
    <property type="entry name" value="ExoRNase_PH_dom2_sf"/>
</dbReference>
<dbReference type="GO" id="GO:0005739">
    <property type="term" value="C:mitochondrion"/>
    <property type="evidence" value="ECO:0007669"/>
    <property type="project" value="TreeGrafter"/>
</dbReference>
<evidence type="ECO:0000256" key="10">
    <source>
        <dbReference type="PROSITE-ProRule" id="PRU00117"/>
    </source>
</evidence>
<keyword evidence="8 10" id="KW-0694">RNA-binding</keyword>
<dbReference type="Pfam" id="PF03725">
    <property type="entry name" value="RNase_PH_C"/>
    <property type="match status" value="1"/>
</dbReference>
<dbReference type="SUPFAM" id="SSF54211">
    <property type="entry name" value="Ribosomal protein S5 domain 2-like"/>
    <property type="match status" value="2"/>
</dbReference>
<dbReference type="Gene3D" id="3.30.230.70">
    <property type="entry name" value="GHMP Kinase, N-terminal domain"/>
    <property type="match status" value="2"/>
</dbReference>
<dbReference type="GO" id="GO:0004654">
    <property type="term" value="F:polyribonucleotide nucleotidyltransferase activity"/>
    <property type="evidence" value="ECO:0007669"/>
    <property type="project" value="UniProtKB-EC"/>
</dbReference>
<evidence type="ECO:0000256" key="4">
    <source>
        <dbReference type="ARBA" id="ARBA00022552"/>
    </source>
</evidence>
<dbReference type="InterPro" id="IPR027408">
    <property type="entry name" value="PNPase/RNase_PH_dom_sf"/>
</dbReference>
<dbReference type="eggNOG" id="KOG1067">
    <property type="taxonomic scope" value="Eukaryota"/>
</dbReference>
<dbReference type="EMBL" id="CP001332">
    <property type="protein sequence ID" value="ACO67126.1"/>
    <property type="molecule type" value="Genomic_DNA"/>
</dbReference>
<evidence type="ECO:0000256" key="1">
    <source>
        <dbReference type="ARBA" id="ARBA00007404"/>
    </source>
</evidence>
<dbReference type="Gene3D" id="2.40.50.140">
    <property type="entry name" value="Nucleic acid-binding proteins"/>
    <property type="match status" value="1"/>
</dbReference>
<protein>
    <recommendedName>
        <fullName evidence="2">polyribonucleotide nucleotidyltransferase</fullName>
        <ecNumber evidence="2">2.7.7.8</ecNumber>
    </recommendedName>
    <alternativeName>
        <fullName evidence="9">Polynucleotide phosphorylase 1</fullName>
    </alternativeName>
</protein>
<evidence type="ECO:0000256" key="7">
    <source>
        <dbReference type="ARBA" id="ARBA00022695"/>
    </source>
</evidence>
<dbReference type="GO" id="GO:0000965">
    <property type="term" value="P:mitochondrial RNA 3'-end processing"/>
    <property type="evidence" value="ECO:0007669"/>
    <property type="project" value="TreeGrafter"/>
</dbReference>
<dbReference type="InterPro" id="IPR036456">
    <property type="entry name" value="PNPase_PH_RNA-bd_sf"/>
</dbReference>
<dbReference type="InterPro" id="IPR015848">
    <property type="entry name" value="PNPase_PH_RNA-bd_bac/org-type"/>
</dbReference>
<dbReference type="GO" id="GO:0009570">
    <property type="term" value="C:chloroplast stroma"/>
    <property type="evidence" value="ECO:0007669"/>
    <property type="project" value="TreeGrafter"/>
</dbReference>
<keyword evidence="14" id="KW-1185">Reference proteome</keyword>
<dbReference type="InterPro" id="IPR020568">
    <property type="entry name" value="Ribosomal_Su5_D2-typ_SF"/>
</dbReference>
<dbReference type="GO" id="GO:0003723">
    <property type="term" value="F:RNA binding"/>
    <property type="evidence" value="ECO:0007669"/>
    <property type="project" value="UniProtKB-UniRule"/>
</dbReference>
<dbReference type="InterPro" id="IPR012340">
    <property type="entry name" value="NA-bd_OB-fold"/>
</dbReference>
<evidence type="ECO:0000256" key="6">
    <source>
        <dbReference type="ARBA" id="ARBA00022694"/>
    </source>
</evidence>
<dbReference type="GO" id="GO:0000175">
    <property type="term" value="F:3'-5'-RNA exonuclease activity"/>
    <property type="evidence" value="ECO:0007669"/>
    <property type="project" value="TreeGrafter"/>
</dbReference>
<dbReference type="GO" id="GO:0008033">
    <property type="term" value="P:tRNA processing"/>
    <property type="evidence" value="ECO:0007669"/>
    <property type="project" value="UniProtKB-KW"/>
</dbReference>
<evidence type="ECO:0000256" key="8">
    <source>
        <dbReference type="ARBA" id="ARBA00022884"/>
    </source>
</evidence>
<dbReference type="InterPro" id="IPR036612">
    <property type="entry name" value="KH_dom_type_1_sf"/>
</dbReference>
<evidence type="ECO:0000313" key="14">
    <source>
        <dbReference type="Proteomes" id="UP000002009"/>
    </source>
</evidence>
<evidence type="ECO:0000256" key="9">
    <source>
        <dbReference type="ARBA" id="ARBA00031451"/>
    </source>
</evidence>
<dbReference type="SUPFAM" id="SSF55666">
    <property type="entry name" value="Ribonuclease PH domain 2-like"/>
    <property type="match status" value="2"/>
</dbReference>
<dbReference type="InterPro" id="IPR015847">
    <property type="entry name" value="ExoRNase_PH_dom2"/>
</dbReference>
<comment type="similarity">
    <text evidence="1">Belongs to the polyribonucleotide nucleotidyltransferase family.</text>
</comment>
<dbReference type="RefSeq" id="XP_002505868.1">
    <property type="nucleotide sequence ID" value="XM_002505822.1"/>
</dbReference>
<dbReference type="SMART" id="SM00322">
    <property type="entry name" value="KH"/>
    <property type="match status" value="1"/>
</dbReference>
<name>C1EGG8_MICCC</name>
<dbReference type="CDD" id="cd02393">
    <property type="entry name" value="KH-I_PNPase"/>
    <property type="match status" value="1"/>
</dbReference>
<dbReference type="SUPFAM" id="SSF46915">
    <property type="entry name" value="Polynucleotide phosphorylase/guanosine pentaphosphate synthase (PNPase/GPSI), domain 3"/>
    <property type="match status" value="1"/>
</dbReference>
<dbReference type="FunFam" id="3.30.230.70:FF:000001">
    <property type="entry name" value="Polyribonucleotide nucleotidyltransferase"/>
    <property type="match status" value="1"/>
</dbReference>
<dbReference type="PANTHER" id="PTHR11252:SF16">
    <property type="entry name" value="POLYRIBONUCLEOTIDE NUCLEOTIDYLTRANSFERASE 2, MITOCHONDRIAL"/>
    <property type="match status" value="1"/>
</dbReference>
<dbReference type="SMART" id="SM00316">
    <property type="entry name" value="S1"/>
    <property type="match status" value="1"/>
</dbReference>
<dbReference type="InterPro" id="IPR004087">
    <property type="entry name" value="KH_dom"/>
</dbReference>
<dbReference type="CDD" id="cd11364">
    <property type="entry name" value="RNase_PH_PNPase_2"/>
    <property type="match status" value="1"/>
</dbReference>
<keyword evidence="7" id="KW-0548">Nucleotidyltransferase</keyword>
<dbReference type="Pfam" id="PF03726">
    <property type="entry name" value="PNPase"/>
    <property type="match status" value="1"/>
</dbReference>
<dbReference type="PROSITE" id="PS50084">
    <property type="entry name" value="KH_TYPE_1"/>
    <property type="match status" value="1"/>
</dbReference>
<keyword evidence="6" id="KW-0819">tRNA processing</keyword>
<feature type="region of interest" description="Disordered" evidence="11">
    <location>
        <begin position="756"/>
        <end position="791"/>
    </location>
</feature>
<proteinExistence type="inferred from homology"/>
<reference evidence="13 14" key="1">
    <citation type="journal article" date="2009" name="Science">
        <title>Green evolution and dynamic adaptations revealed by genomes of the marine picoeukaryotes Micromonas.</title>
        <authorList>
            <person name="Worden A.Z."/>
            <person name="Lee J.H."/>
            <person name="Mock T."/>
            <person name="Rouze P."/>
            <person name="Simmons M.P."/>
            <person name="Aerts A.L."/>
            <person name="Allen A.E."/>
            <person name="Cuvelier M.L."/>
            <person name="Derelle E."/>
            <person name="Everett M.V."/>
            <person name="Foulon E."/>
            <person name="Grimwood J."/>
            <person name="Gundlach H."/>
            <person name="Henrissat B."/>
            <person name="Napoli C."/>
            <person name="McDonald S.M."/>
            <person name="Parker M.S."/>
            <person name="Rombauts S."/>
            <person name="Salamov A."/>
            <person name="Von Dassow P."/>
            <person name="Badger J.H."/>
            <person name="Coutinho P.M."/>
            <person name="Demir E."/>
            <person name="Dubchak I."/>
            <person name="Gentemann C."/>
            <person name="Eikrem W."/>
            <person name="Gready J.E."/>
            <person name="John U."/>
            <person name="Lanier W."/>
            <person name="Lindquist E.A."/>
            <person name="Lucas S."/>
            <person name="Mayer K.F."/>
            <person name="Moreau H."/>
            <person name="Not F."/>
            <person name="Otillar R."/>
            <person name="Panaud O."/>
            <person name="Pangilinan J."/>
            <person name="Paulsen I."/>
            <person name="Piegu B."/>
            <person name="Poliakov A."/>
            <person name="Robbens S."/>
            <person name="Schmutz J."/>
            <person name="Toulza E."/>
            <person name="Wyss T."/>
            <person name="Zelensky A."/>
            <person name="Zhou K."/>
            <person name="Armbrust E.V."/>
            <person name="Bhattacharya D."/>
            <person name="Goodenough U.W."/>
            <person name="Van de Peer Y."/>
            <person name="Grigoriev I.V."/>
        </authorList>
    </citation>
    <scope>NUCLEOTIDE SEQUENCE [LARGE SCALE GENOMIC DNA]</scope>
    <source>
        <strain evidence="14">RCC299 / NOUM17</strain>
    </source>
</reference>
<dbReference type="InterPro" id="IPR003029">
    <property type="entry name" value="S1_domain"/>
</dbReference>
<organism evidence="13 14">
    <name type="scientific">Micromonas commoda (strain RCC299 / NOUM17 / CCMP2709)</name>
    <name type="common">Picoplanktonic green alga</name>
    <dbReference type="NCBI Taxonomy" id="296587"/>
    <lineage>
        <taxon>Eukaryota</taxon>
        <taxon>Viridiplantae</taxon>
        <taxon>Chlorophyta</taxon>
        <taxon>Mamiellophyceae</taxon>
        <taxon>Mamiellales</taxon>
        <taxon>Mamiellaceae</taxon>
        <taxon>Micromonas</taxon>
    </lineage>
</organism>
<evidence type="ECO:0000256" key="5">
    <source>
        <dbReference type="ARBA" id="ARBA00022679"/>
    </source>
</evidence>
<dbReference type="AlphaFoldDB" id="C1EGG8"/>
<sequence length="791" mass="85786">MSAFGRSALRGFAATSDDAKPDGGGCEPTFKGAYCESVAVELGTERTPVRVGFETGRVARLTDGAIVASMGDSRVICAAVCSRDENPDAGFFPLQVDYRERHSAFGKIPPTFTRREGAPKDREVLAMRVVDRAIRPLFPKSFSRDTSVQAIVLATDQSQDPAVLAVNGASAALSVSSIPWNGPVGAVRVSVLGDGNEIILNPSDKDVEASKLTLFYAGNENRTLMIEAQAGTADEGGVPESVVASALRAAHEAAKVLIEPQRRLQRAIGKEKLDPVQQTPEQAKLRHDVFDRSSEKLRALYKEEIQCKHTRGKRMAELKDEIVNSMTEEGMSFTNNDVEQAFFWVSSRVMRDMIFEDKKRVDGRGIRELRQLGAESNVLPVVHGSSIFERGNTQALATVTIGKLIDAQKLDAPVGPDNRRMMLHYSFPSFSINETPRRGGLSRREIGHGALAEKSLAGIIPAAKEWPFAVRINAETMESNGSSSMAAVCSGSLALMDAGVPIKEHVGAISVGLVMDEDEQTGKVTRYELLSDIMGLEDVLGDMDFKIAGTRGGITGIQLDCKPAGIPLDILIEAMDVASIARSAVIDEMDRAISKPRSRDDSEDGAQFTTVRMDRSLIGRLIGPKGDTIRELERTTGAKVSIHEEDDAGVDDQCTLGIFAGTRPGLDAALEKIQLIAWVPKEGDVVKAKVVNQLAYGWFLRLPNEQDGLLHASEYLHTRKVDPMKDNIFQIGEEVLVKIKDVSDGRVGLSVKALSPAPEGTEVGRRGSRAGAGFERNEDGSLKRPLRRLKD</sequence>
<dbReference type="GO" id="GO:0006364">
    <property type="term" value="P:rRNA processing"/>
    <property type="evidence" value="ECO:0007669"/>
    <property type="project" value="UniProtKB-KW"/>
</dbReference>
<evidence type="ECO:0000256" key="11">
    <source>
        <dbReference type="SAM" id="MobiDB-lite"/>
    </source>
</evidence>
<dbReference type="Pfam" id="PF00013">
    <property type="entry name" value="KH_1"/>
    <property type="match status" value="1"/>
</dbReference>
<dbReference type="Proteomes" id="UP000002009">
    <property type="component" value="Chromosome 14"/>
</dbReference>
<dbReference type="NCBIfam" id="NF008805">
    <property type="entry name" value="PRK11824.1"/>
    <property type="match status" value="1"/>
</dbReference>
<dbReference type="KEGG" id="mis:MICPUN_88427"/>
<dbReference type="GO" id="GO:0000958">
    <property type="term" value="P:mitochondrial mRNA catabolic process"/>
    <property type="evidence" value="ECO:0007669"/>
    <property type="project" value="TreeGrafter"/>
</dbReference>